<evidence type="ECO:0000313" key="1">
    <source>
        <dbReference type="EMBL" id="QLK00487.1"/>
    </source>
</evidence>
<proteinExistence type="predicted"/>
<reference evidence="1" key="1">
    <citation type="submission" date="2020-08" db="EMBL/GenBank/DDBJ databases">
        <title>A bifunctional nitrone conjugated secondary metabolite targeting the ribosome.</title>
        <authorList>
            <person name="Limbrick E.M."/>
            <person name="Graf M."/>
            <person name="Derewacz D.K."/>
            <person name="Nguyen F."/>
            <person name="Spraggins J.M."/>
            <person name="Wieland M."/>
            <person name="Ynigez-Gutierrez A.E."/>
            <person name="Reisman B.J."/>
            <person name="Zinshteyn B."/>
            <person name="McCulloch K."/>
            <person name="Iverson T.M."/>
            <person name="Green R."/>
            <person name="Wilson D.N."/>
            <person name="Bachmann B.O."/>
        </authorList>
    </citation>
    <scope>NUCLEOTIDE SEQUENCE</scope>
    <source>
        <strain evidence="1">Africana</strain>
    </source>
</reference>
<name>A0A7D6C867_9ACTN</name>
<accession>A0A7D6C867</accession>
<protein>
    <submittedName>
        <fullName evidence="1">Uncharacterized protein</fullName>
    </submittedName>
</protein>
<organism evidence="1">
    <name type="scientific">Micromonospora carbonacea</name>
    <dbReference type="NCBI Taxonomy" id="47853"/>
    <lineage>
        <taxon>Bacteria</taxon>
        <taxon>Bacillati</taxon>
        <taxon>Actinomycetota</taxon>
        <taxon>Actinomycetes</taxon>
        <taxon>Micromonosporales</taxon>
        <taxon>Micromonosporaceae</taxon>
        <taxon>Micromonospora</taxon>
    </lineage>
</organism>
<dbReference type="EMBL" id="CP058905">
    <property type="protein sequence ID" value="QLK00487.1"/>
    <property type="molecule type" value="Genomic_DNA"/>
</dbReference>
<dbReference type="AlphaFoldDB" id="A0A7D6C867"/>
<gene>
    <name evidence="1" type="ORF">HZU44_10865</name>
</gene>
<sequence length="101" mass="11747">MSEFQMPASPDVAELLNAIACEMVDQFGITRAEAVARINEQWHRQDLSSNDEIILHEDEYFWALFIYFGGEVPNWSRDANRSEWIPKPVPTRDSGYWPMPD</sequence>